<evidence type="ECO:0000313" key="1">
    <source>
        <dbReference type="EMBL" id="ETW62998.1"/>
    </source>
</evidence>
<evidence type="ECO:0000313" key="2">
    <source>
        <dbReference type="Proteomes" id="UP000030694"/>
    </source>
</evidence>
<dbReference type="Proteomes" id="UP000030694">
    <property type="component" value="Unassembled WGS sequence"/>
</dbReference>
<dbReference type="OMA" id="FHPADGK"/>
<accession>A0A024XCT2</accession>
<sequence length="105" mass="12745">MSINRINKIILCSRIELKTIDKIDFYTEASNNIVKNFCDYFLPQLKYNNFNILYTFNKPEKNAKEKIVLFTRNGETHIINLSLYKYSHQLYERIIYLDKKFLEKH</sequence>
<gene>
    <name evidence="1" type="ORF">PFMC_00979</name>
</gene>
<reference evidence="1 2" key="1">
    <citation type="submission" date="2013-02" db="EMBL/GenBank/DDBJ databases">
        <title>The Genome Annotation of Plasmodium falciparum CAMP/Malaysia.</title>
        <authorList>
            <consortium name="The Broad Institute Genome Sequencing Platform"/>
            <consortium name="The Broad Institute Genome Sequencing Center for Infectious Disease"/>
            <person name="Neafsey D."/>
            <person name="Hoffman S."/>
            <person name="Volkman S."/>
            <person name="Rosenthal P."/>
            <person name="Walker B."/>
            <person name="Young S.K."/>
            <person name="Zeng Q."/>
            <person name="Gargeya S."/>
            <person name="Fitzgerald M."/>
            <person name="Haas B."/>
            <person name="Abouelleil A."/>
            <person name="Allen A.W."/>
            <person name="Alvarado L."/>
            <person name="Arachchi H.M."/>
            <person name="Berlin A.M."/>
            <person name="Chapman S.B."/>
            <person name="Gainer-Dewar J."/>
            <person name="Goldberg J."/>
            <person name="Griggs A."/>
            <person name="Gujja S."/>
            <person name="Hansen M."/>
            <person name="Howarth C."/>
            <person name="Imamovic A."/>
            <person name="Ireland A."/>
            <person name="Larimer J."/>
            <person name="McCowan C."/>
            <person name="Murphy C."/>
            <person name="Pearson M."/>
            <person name="Poon T.W."/>
            <person name="Priest M."/>
            <person name="Roberts A."/>
            <person name="Saif S."/>
            <person name="Shea T."/>
            <person name="Sisk P."/>
            <person name="Sykes S."/>
            <person name="Wortman J."/>
            <person name="Nusbaum C."/>
            <person name="Birren B."/>
        </authorList>
    </citation>
    <scope>NUCLEOTIDE SEQUENCE [LARGE SCALE GENOMIC DNA]</scope>
    <source>
        <strain evidence="1 2">CAMP/Malaysia</strain>
    </source>
</reference>
<dbReference type="SMR" id="A0A024XCT2"/>
<organism evidence="1 2">
    <name type="scientific">Plasmodium falciparum (isolate Camp / Malaysia)</name>
    <dbReference type="NCBI Taxonomy" id="5835"/>
    <lineage>
        <taxon>Eukaryota</taxon>
        <taxon>Sar</taxon>
        <taxon>Alveolata</taxon>
        <taxon>Apicomplexa</taxon>
        <taxon>Aconoidasida</taxon>
        <taxon>Haemosporida</taxon>
        <taxon>Plasmodiidae</taxon>
        <taxon>Plasmodium</taxon>
        <taxon>Plasmodium (Laverania)</taxon>
    </lineage>
</organism>
<dbReference type="OrthoDB" id="436298at2759"/>
<proteinExistence type="predicted"/>
<protein>
    <submittedName>
        <fullName evidence="1">Uncharacterized protein</fullName>
    </submittedName>
</protein>
<dbReference type="AlphaFoldDB" id="A0A024XCT2"/>
<name>A0A024XCT2_PLAFC</name>
<dbReference type="EMBL" id="KI927480">
    <property type="protein sequence ID" value="ETW62998.1"/>
    <property type="molecule type" value="Genomic_DNA"/>
</dbReference>
<reference evidence="1 2" key="2">
    <citation type="submission" date="2013-02" db="EMBL/GenBank/DDBJ databases">
        <title>The Genome Sequence of Plasmodium falciparum CAMP/Malaysia.</title>
        <authorList>
            <consortium name="The Broad Institute Genome Sequencing Platform"/>
            <consortium name="The Broad Institute Genome Sequencing Center for Infectious Disease"/>
            <person name="Neafsey D."/>
            <person name="Cheeseman I."/>
            <person name="Volkman S."/>
            <person name="Adams J."/>
            <person name="Walker B."/>
            <person name="Young S.K."/>
            <person name="Zeng Q."/>
            <person name="Gargeya S."/>
            <person name="Fitzgerald M."/>
            <person name="Haas B."/>
            <person name="Abouelleil A."/>
            <person name="Alvarado L."/>
            <person name="Arachchi H.M."/>
            <person name="Berlin A.M."/>
            <person name="Chapman S.B."/>
            <person name="Dewar J."/>
            <person name="Goldberg J."/>
            <person name="Griggs A."/>
            <person name="Gujja S."/>
            <person name="Hansen M."/>
            <person name="Howarth C."/>
            <person name="Imamovic A."/>
            <person name="Larimer J."/>
            <person name="McCowan C."/>
            <person name="Murphy C."/>
            <person name="Neiman D."/>
            <person name="Pearson M."/>
            <person name="Priest M."/>
            <person name="Roberts A."/>
            <person name="Saif S."/>
            <person name="Shea T."/>
            <person name="Sisk P."/>
            <person name="Sykes S."/>
            <person name="Wortman J."/>
            <person name="Nusbaum C."/>
            <person name="Birren B."/>
        </authorList>
    </citation>
    <scope>NUCLEOTIDE SEQUENCE [LARGE SCALE GENOMIC DNA]</scope>
    <source>
        <strain evidence="1 2">CAMP/Malaysia</strain>
    </source>
</reference>